<feature type="signal peptide" evidence="3">
    <location>
        <begin position="1"/>
        <end position="19"/>
    </location>
</feature>
<evidence type="ECO:0000313" key="4">
    <source>
        <dbReference type="EMBL" id="EPB72916.1"/>
    </source>
</evidence>
<proteinExistence type="predicted"/>
<dbReference type="PANTHER" id="PTHR14735">
    <property type="entry name" value="COILED-COIL DOMAIN-CONTAINING PROTEIN 134"/>
    <property type="match status" value="1"/>
</dbReference>
<dbReference type="EMBL" id="KE125016">
    <property type="protein sequence ID" value="EPB72916.1"/>
    <property type="molecule type" value="Genomic_DNA"/>
</dbReference>
<dbReference type="SUPFAM" id="SSF52047">
    <property type="entry name" value="RNI-like"/>
    <property type="match status" value="1"/>
</dbReference>
<feature type="chain" id="PRO_5002307156" description="Leucine Rich repeat-containing domain protein" evidence="3">
    <location>
        <begin position="20"/>
        <end position="436"/>
    </location>
</feature>
<evidence type="ECO:0008006" key="6">
    <source>
        <dbReference type="Google" id="ProtNLM"/>
    </source>
</evidence>
<feature type="compositionally biased region" description="Basic and acidic residues" evidence="2">
    <location>
        <begin position="407"/>
        <end position="418"/>
    </location>
</feature>
<dbReference type="Gene3D" id="3.80.10.10">
    <property type="entry name" value="Ribonuclease Inhibitor"/>
    <property type="match status" value="1"/>
</dbReference>
<dbReference type="InterPro" id="IPR032675">
    <property type="entry name" value="LRR_dom_sf"/>
</dbReference>
<name>A0A0D6LSB5_9BILA</name>
<protein>
    <recommendedName>
        <fullName evidence="6">Leucine Rich repeat-containing domain protein</fullName>
    </recommendedName>
</protein>
<feature type="coiled-coil region" evidence="1">
    <location>
        <begin position="197"/>
        <end position="229"/>
    </location>
</feature>
<dbReference type="Proteomes" id="UP000054495">
    <property type="component" value="Unassembled WGS sequence"/>
</dbReference>
<organism evidence="4 5">
    <name type="scientific">Ancylostoma ceylanicum</name>
    <dbReference type="NCBI Taxonomy" id="53326"/>
    <lineage>
        <taxon>Eukaryota</taxon>
        <taxon>Metazoa</taxon>
        <taxon>Ecdysozoa</taxon>
        <taxon>Nematoda</taxon>
        <taxon>Chromadorea</taxon>
        <taxon>Rhabditida</taxon>
        <taxon>Rhabditina</taxon>
        <taxon>Rhabditomorpha</taxon>
        <taxon>Strongyloidea</taxon>
        <taxon>Ancylostomatidae</taxon>
        <taxon>Ancylostomatinae</taxon>
        <taxon>Ancylostoma</taxon>
    </lineage>
</organism>
<sequence length="436" mass="50348">MTFASVLVVLACLLCDAAAKIDHTHDRHVDKSEKHKVVTPKSHEHVDHRKLYTELFKEKRRDQIGAIESIVNIEESKRRRYVEEVVKNVKEILEENRETLERIGHRATDSFPHNSETLTNALSKVLENIAFFADLSVRLPFLENVMHRNRKLRTVVVWAYDYAKKTGLCDRATYKVLDLMAQQHEIIPRPENFVNPYDKERTKKHLEEQERKEQQKRAEEKEKKIYKRKRRLPLKMSEISLKELKDLADDNEIDLSARGLTLVPKALPQVPRLTHIDLGSNKITVLPPSLCSMTRLVSPLAIIISKERLQIYQSRELPLSFSNLGALKWLDLKKNPLVPDLLKATGNCGSEKECRQAAVNVVAYMKEMSRAHNNQMLKQQKINEKIQEVKGESKEPTHKNKKKHHNKKEEHPAAVKHNDPISTALQMLGVQALQVC</sequence>
<evidence type="ECO:0000256" key="2">
    <source>
        <dbReference type="SAM" id="MobiDB-lite"/>
    </source>
</evidence>
<dbReference type="PANTHER" id="PTHR14735:SF1">
    <property type="entry name" value="COILED-COIL DOMAIN-CONTAINING PROTEIN 134"/>
    <property type="match status" value="1"/>
</dbReference>
<keyword evidence="3" id="KW-0732">Signal</keyword>
<evidence type="ECO:0000256" key="3">
    <source>
        <dbReference type="SAM" id="SignalP"/>
    </source>
</evidence>
<dbReference type="Pfam" id="PF15002">
    <property type="entry name" value="ERK-JNK_inhib"/>
    <property type="match status" value="1"/>
</dbReference>
<keyword evidence="1" id="KW-0175">Coiled coil</keyword>
<accession>A0A0D6LSB5</accession>
<reference evidence="4 5" key="1">
    <citation type="submission" date="2013-05" db="EMBL/GenBank/DDBJ databases">
        <title>Draft genome of the parasitic nematode Anyclostoma ceylanicum.</title>
        <authorList>
            <person name="Mitreva M."/>
        </authorList>
    </citation>
    <scope>NUCLEOTIDE SEQUENCE [LARGE SCALE GENOMIC DNA]</scope>
</reference>
<gene>
    <name evidence="4" type="ORF">ANCCEY_07987</name>
</gene>
<dbReference type="InterPro" id="IPR026321">
    <property type="entry name" value="CC134"/>
</dbReference>
<keyword evidence="5" id="KW-1185">Reference proteome</keyword>
<evidence type="ECO:0000256" key="1">
    <source>
        <dbReference type="SAM" id="Coils"/>
    </source>
</evidence>
<evidence type="ECO:0000313" key="5">
    <source>
        <dbReference type="Proteomes" id="UP000054495"/>
    </source>
</evidence>
<dbReference type="AlphaFoldDB" id="A0A0D6LSB5"/>
<feature type="compositionally biased region" description="Basic and acidic residues" evidence="2">
    <location>
        <begin position="388"/>
        <end position="398"/>
    </location>
</feature>
<feature type="region of interest" description="Disordered" evidence="2">
    <location>
        <begin position="388"/>
        <end position="418"/>
    </location>
</feature>